<feature type="chain" id="PRO_5044130337" description="DUF992 domain-containing protein" evidence="1">
    <location>
        <begin position="24"/>
        <end position="178"/>
    </location>
</feature>
<protein>
    <recommendedName>
        <fullName evidence="8">DUF992 domain-containing protein</fullName>
    </recommendedName>
</protein>
<evidence type="ECO:0008006" key="8">
    <source>
        <dbReference type="Google" id="ProtNLM"/>
    </source>
</evidence>
<dbReference type="Pfam" id="PF06186">
    <property type="entry name" value="DUF992"/>
    <property type="match status" value="1"/>
</dbReference>
<dbReference type="EMBL" id="JACIHM010000003">
    <property type="protein sequence ID" value="MBB4446714.1"/>
    <property type="molecule type" value="Genomic_DNA"/>
</dbReference>
<proteinExistence type="predicted"/>
<feature type="signal peptide" evidence="1">
    <location>
        <begin position="1"/>
        <end position="23"/>
    </location>
</feature>
<dbReference type="EMBL" id="JACIGW010000003">
    <property type="protein sequence ID" value="MBB4349696.1"/>
    <property type="molecule type" value="Genomic_DNA"/>
</dbReference>
<organism evidence="3 6">
    <name type="scientific">Aliirhizobium cellulosilyticum</name>
    <dbReference type="NCBI Taxonomy" id="393664"/>
    <lineage>
        <taxon>Bacteria</taxon>
        <taxon>Pseudomonadati</taxon>
        <taxon>Pseudomonadota</taxon>
        <taxon>Alphaproteobacteria</taxon>
        <taxon>Hyphomicrobiales</taxon>
        <taxon>Rhizobiaceae</taxon>
        <taxon>Aliirhizobium</taxon>
    </lineage>
</organism>
<dbReference type="AlphaFoldDB" id="A0A7W6TEL3"/>
<keyword evidence="6" id="KW-1185">Reference proteome</keyword>
<name>A0A7W6TEL3_9HYPH</name>
<comment type="caution">
    <text evidence="3">The sequence shown here is derived from an EMBL/GenBank/DDBJ whole genome shotgun (WGS) entry which is preliminary data.</text>
</comment>
<dbReference type="RefSeq" id="WP_148144538.1">
    <property type="nucleotide sequence ID" value="NZ_JACIGW010000003.1"/>
</dbReference>
<evidence type="ECO:0000313" key="4">
    <source>
        <dbReference type="EMBL" id="MBB4446714.1"/>
    </source>
</evidence>
<sequence>MKKTIAVALAALPVAFVATAASAADVISRRDSVPTYQENDQRGGVRIGYLDCSIGGGVGYVLGSAKEADCVFKSTMGSEPLDRYTGVVRKMGVDLGFTTRSRLIWAVFAPTAGYHHGSLGGLYQGATAEATVGAGIGANILVGGTSGSIHLQTVSVTGQLGLNLAATGTSVTLSPAAM</sequence>
<dbReference type="InterPro" id="IPR009333">
    <property type="entry name" value="DUF992"/>
</dbReference>
<evidence type="ECO:0000256" key="1">
    <source>
        <dbReference type="SAM" id="SignalP"/>
    </source>
</evidence>
<dbReference type="Proteomes" id="UP000520770">
    <property type="component" value="Unassembled WGS sequence"/>
</dbReference>
<evidence type="ECO:0000313" key="3">
    <source>
        <dbReference type="EMBL" id="MBB4412083.1"/>
    </source>
</evidence>
<keyword evidence="1" id="KW-0732">Signal</keyword>
<dbReference type="Proteomes" id="UP000576087">
    <property type="component" value="Unassembled WGS sequence"/>
</dbReference>
<evidence type="ECO:0000313" key="2">
    <source>
        <dbReference type="EMBL" id="MBB4349696.1"/>
    </source>
</evidence>
<dbReference type="EMBL" id="JACIGY010000003">
    <property type="protein sequence ID" value="MBB4412083.1"/>
    <property type="molecule type" value="Genomic_DNA"/>
</dbReference>
<dbReference type="Proteomes" id="UP000524535">
    <property type="component" value="Unassembled WGS sequence"/>
</dbReference>
<evidence type="ECO:0000313" key="7">
    <source>
        <dbReference type="Proteomes" id="UP000576087"/>
    </source>
</evidence>
<gene>
    <name evidence="3" type="ORF">GGE31_002596</name>
    <name evidence="2" type="ORF">GGE33_003458</name>
    <name evidence="4" type="ORF">GGE35_002536</name>
</gene>
<reference evidence="5 6" key="1">
    <citation type="submission" date="2020-08" db="EMBL/GenBank/DDBJ databases">
        <title>Genomic Encyclopedia of Type Strains, Phase IV (KMG-V): Genome sequencing to study the core and pangenomes of soil and plant-associated prokaryotes.</title>
        <authorList>
            <person name="Whitman W."/>
        </authorList>
    </citation>
    <scope>NUCLEOTIDE SEQUENCE [LARGE SCALE GENOMIC DNA]</scope>
    <source>
        <strain evidence="3 6">SEMIA 444</strain>
        <strain evidence="2 5">SEMIA 448</strain>
        <strain evidence="4 7">SEMIA 452</strain>
    </source>
</reference>
<accession>A0A7W6TEL3</accession>
<evidence type="ECO:0000313" key="5">
    <source>
        <dbReference type="Proteomes" id="UP000520770"/>
    </source>
</evidence>
<evidence type="ECO:0000313" key="6">
    <source>
        <dbReference type="Proteomes" id="UP000524535"/>
    </source>
</evidence>